<keyword evidence="9" id="KW-1185">Reference proteome</keyword>
<dbReference type="Gene3D" id="1.25.40.10">
    <property type="entry name" value="Tetratricopeptide repeat domain"/>
    <property type="match status" value="4"/>
</dbReference>
<feature type="repeat" description="PPR" evidence="5">
    <location>
        <begin position="392"/>
        <end position="426"/>
    </location>
</feature>
<dbReference type="GeneID" id="28896115"/>
<evidence type="ECO:0000313" key="8">
    <source>
        <dbReference type="EMBL" id="KZF23251.1"/>
    </source>
</evidence>
<dbReference type="PANTHER" id="PTHR47447:SF23">
    <property type="entry name" value="PENTACOTRIPEPTIDE-REPEAT REGION OF PRORP DOMAIN-CONTAINING PROTEIN"/>
    <property type="match status" value="1"/>
</dbReference>
<dbReference type="Pfam" id="PF01535">
    <property type="entry name" value="PPR"/>
    <property type="match status" value="2"/>
</dbReference>
<feature type="repeat" description="PPR" evidence="5">
    <location>
        <begin position="995"/>
        <end position="1029"/>
    </location>
</feature>
<evidence type="ECO:0000256" key="3">
    <source>
        <dbReference type="ARBA" id="ARBA00044493"/>
    </source>
</evidence>
<evidence type="ECO:0000256" key="4">
    <source>
        <dbReference type="ARBA" id="ARBA00044511"/>
    </source>
</evidence>
<reference evidence="8 9" key="1">
    <citation type="journal article" date="2016" name="Fungal Biol.">
        <title>The genome of Xylona heveae provides a window into fungal endophytism.</title>
        <authorList>
            <person name="Gazis R."/>
            <person name="Kuo A."/>
            <person name="Riley R."/>
            <person name="LaButti K."/>
            <person name="Lipzen A."/>
            <person name="Lin J."/>
            <person name="Amirebrahimi M."/>
            <person name="Hesse C.N."/>
            <person name="Spatafora J.W."/>
            <person name="Henrissat B."/>
            <person name="Hainaut M."/>
            <person name="Grigoriev I.V."/>
            <person name="Hibbett D.S."/>
        </authorList>
    </citation>
    <scope>NUCLEOTIDE SEQUENCE [LARGE SCALE GENOMIC DNA]</scope>
    <source>
        <strain evidence="8 9">TC161</strain>
    </source>
</reference>
<dbReference type="Proteomes" id="UP000076632">
    <property type="component" value="Unassembled WGS sequence"/>
</dbReference>
<comment type="similarity">
    <text evidence="1">Belongs to the CCM1 family.</text>
</comment>
<dbReference type="STRING" id="1328760.A0A165HBD0"/>
<dbReference type="InterPro" id="IPR011990">
    <property type="entry name" value="TPR-like_helical_dom_sf"/>
</dbReference>
<evidence type="ECO:0000256" key="6">
    <source>
        <dbReference type="SAM" id="MobiDB-lite"/>
    </source>
</evidence>
<sequence length="1302" mass="142107">MVFKPFTHLTRQSIVKSFTHGYAQSVVAASQSSYASSTTSFGAFGTAHGPGRLGKNHSQIANALPHSPSSSGAATSSKSSHAGSREYEKGLAAYHAAWVQAHPAEAEEEWRHFQLVKRRAARGPADATEEAALESAEPRKSRKERKSVERSYSTSAVDELKQADAAGELPIDPAALAQEVEEVSKLIAAADSEAINPSVAAQPEAAVEQSRTQSPVSSDVHSSSISPSTSQTSFSDSPSLAYAEHVATLARNHRYAEIPAVFEAMLVAGILPTAPAYNALLLAAIHLPKPKHQVVPKVLEVYADMLRRSVAPSTETYTILIDLLASRTLEVAGLQQDLVEKRSRFGGMEEAGKFMFHSHQAEFDILAEDHSLGVAIRLFDAATASRKTRMFAPETYRLLLSACAEHGRIEDMIRIYSHLESAKVIPHTTVFSSMIKGFASTGDLSSAVECYNEYKALAIANDNGAASLIDRDDNEVYAALIKAYAACDRAVGGLRFFDKIVDSFAPVKDVREAQLASLHDAVVLKALVRERLERHAYSEAMNLVEKYPLSSSARARALADVCVNAADNNDVAMASKVFAQLSLNETGSPLPAMAMLALNVRRGDVESARFYWSTLLSYAHITPAFIEPTAMYAVALIGSGHIDEGLSQARQMFSRARASVGTPQAKAELVDEIDEAIEFIGRFLSEKRIVPPVNASMSLLWAMVENGGLVTSVADQALTSFTAEGIAQLSWKDLTLLLQVQSGMLMGPMADIAAASRFAQLLDVTMSSGMPIDKRTAQLIEQALSFIAKDRPDLLHRFREYLVPRSALAPLSNPKVSSRFSASPHEDAFDPHAASTDFKGSVAIAETLEKGHGSVSARLEETLNRVKSMRRAGRHPRYVTYAKLISAAARDNRVQTMHEVLAMARHDVPLLTEYRVVRYGWVSILDAMVAGSLVLGDRAAAAKYHQELLDMGATPTANTFGLYITTLKDTAKTFDEATEAVNIFLRAKSEGVEPSSFLYNALIGKLGKARRIDDCLFYFSEMRALGIRPTSVTYGTIVNALCRVSDEKLAEELFEEMEITPNYQPRPAPYNSMMQFFLTTKRDRTKVMAYFERMKSKNIRPTLHTYKLLVDSYATLEPVDMTAAEAVIEEMRRNGVAPEAVHFASLIHAKGCVLHDMAGARAVFEQVIADGRVRLQACLYQALFEAMVANHCVVDTEALLNDMHARNVEMTPYIANTLIHGWALEKNLSRSEDIYNSLGSAKREPSTYEAMIRAYLSIEDRAKAQVTAQEMLSRGYPAAVSAKITDLVSGGTGSTSEAMAQL</sequence>
<keyword evidence="2" id="KW-0677">Repeat</keyword>
<dbReference type="NCBIfam" id="TIGR00756">
    <property type="entry name" value="PPR"/>
    <property type="match status" value="3"/>
</dbReference>
<dbReference type="Pfam" id="PF24603">
    <property type="entry name" value="TPR_30"/>
    <property type="match status" value="1"/>
</dbReference>
<feature type="compositionally biased region" description="Low complexity" evidence="6">
    <location>
        <begin position="212"/>
        <end position="237"/>
    </location>
</feature>
<proteinExistence type="inferred from homology"/>
<evidence type="ECO:0000256" key="5">
    <source>
        <dbReference type="PROSITE-ProRule" id="PRU00708"/>
    </source>
</evidence>
<comment type="function">
    <text evidence="3">Regulates mitochondrial small subunit maturation by controlling 15S rRNA 5'-end processing. Localizes to the 5' precursor of the 15S rRNA in a position that is subsequently occupied by mS47 in the mature yeast mtSSU. Uses structure and sequence-specific RNA recognition, binding to a single-stranded region of the precursor and specifically recognizing bases -6 to -1. The exchange of Ccm1 for mS47 is coupled to the irreversible removal of precursor rRNA that is accompanied by conformational changes of the mitoribosomal proteins uS5m and mS26. These conformational changes signal completion of 5'-end rRNA processing through protection of the mature 5'-end of the 15S rRNA and stabilization of mS47. The removal of the 5' precursor together with the dissociation of Ccm1 may be catalyzed by the 5'-3' exoribonuclease Pet127. Involved in the specific removal of group I introns in mitochondrial encoded transcripts.</text>
</comment>
<name>A0A165HBD0_XYLHT</name>
<gene>
    <name evidence="8" type="ORF">L228DRAFT_237834</name>
</gene>
<dbReference type="PANTHER" id="PTHR47447">
    <property type="entry name" value="OS03G0856100 PROTEIN"/>
    <property type="match status" value="1"/>
</dbReference>
<evidence type="ECO:0000259" key="7">
    <source>
        <dbReference type="Pfam" id="PF24603"/>
    </source>
</evidence>
<evidence type="ECO:0000256" key="1">
    <source>
        <dbReference type="ARBA" id="ARBA00006192"/>
    </source>
</evidence>
<feature type="region of interest" description="Disordered" evidence="6">
    <location>
        <begin position="48"/>
        <end position="84"/>
    </location>
</feature>
<comment type="subunit">
    <text evidence="4">Binds to mitochondrial small subunit 15S rRNA.</text>
</comment>
<feature type="region of interest" description="Disordered" evidence="6">
    <location>
        <begin position="122"/>
        <end position="159"/>
    </location>
</feature>
<dbReference type="OMA" id="PQACLYQ"/>
<dbReference type="Pfam" id="PF13812">
    <property type="entry name" value="PPR_3"/>
    <property type="match status" value="1"/>
</dbReference>
<organism evidence="8 9">
    <name type="scientific">Xylona heveae (strain CBS 132557 / TC161)</name>
    <dbReference type="NCBI Taxonomy" id="1328760"/>
    <lineage>
        <taxon>Eukaryota</taxon>
        <taxon>Fungi</taxon>
        <taxon>Dikarya</taxon>
        <taxon>Ascomycota</taxon>
        <taxon>Pezizomycotina</taxon>
        <taxon>Xylonomycetes</taxon>
        <taxon>Xylonales</taxon>
        <taxon>Xylonaceae</taxon>
        <taxon>Xylona</taxon>
    </lineage>
</organism>
<feature type="region of interest" description="Disordered" evidence="6">
    <location>
        <begin position="199"/>
        <end position="237"/>
    </location>
</feature>
<dbReference type="EMBL" id="KV407457">
    <property type="protein sequence ID" value="KZF23251.1"/>
    <property type="molecule type" value="Genomic_DNA"/>
</dbReference>
<evidence type="ECO:0000256" key="2">
    <source>
        <dbReference type="ARBA" id="ARBA00022737"/>
    </source>
</evidence>
<accession>A0A165HBD0</accession>
<feature type="domain" description="Tetratricopeptide repeat" evidence="7">
    <location>
        <begin position="518"/>
        <end position="615"/>
    </location>
</feature>
<feature type="repeat" description="PPR" evidence="5">
    <location>
        <begin position="1030"/>
        <end position="1060"/>
    </location>
</feature>
<protein>
    <submittedName>
        <fullName evidence="8">Pentatricopeptide repeat protein</fullName>
    </submittedName>
</protein>
<dbReference type="InParanoid" id="A0A165HBD0"/>
<feature type="repeat" description="PPR" evidence="5">
    <location>
        <begin position="1102"/>
        <end position="1138"/>
    </location>
</feature>
<dbReference type="InterPro" id="IPR057585">
    <property type="entry name" value="TPR_dom_fungi"/>
</dbReference>
<dbReference type="Pfam" id="PF13041">
    <property type="entry name" value="PPR_2"/>
    <property type="match status" value="1"/>
</dbReference>
<evidence type="ECO:0000313" key="9">
    <source>
        <dbReference type="Proteomes" id="UP000076632"/>
    </source>
</evidence>
<dbReference type="OrthoDB" id="411857at2759"/>
<dbReference type="PROSITE" id="PS51375">
    <property type="entry name" value="PPR"/>
    <property type="match status" value="4"/>
</dbReference>
<dbReference type="FunFam" id="1.25.40.10:FF:000266">
    <property type="entry name" value="Pentatricopeptide repeat domain-containing protein"/>
    <property type="match status" value="1"/>
</dbReference>
<feature type="compositionally biased region" description="Low complexity" evidence="6">
    <location>
        <begin position="65"/>
        <end position="82"/>
    </location>
</feature>
<dbReference type="RefSeq" id="XP_018188806.1">
    <property type="nucleotide sequence ID" value="XM_018330978.1"/>
</dbReference>
<dbReference type="InterPro" id="IPR002885">
    <property type="entry name" value="PPR_rpt"/>
</dbReference>